<dbReference type="STRING" id="86666.SAMN04490247_1010"/>
<dbReference type="PANTHER" id="PTHR43792:SF16">
    <property type="entry name" value="N-ACETYLTRANSFERASE DOMAIN-CONTAINING PROTEIN"/>
    <property type="match status" value="1"/>
</dbReference>
<dbReference type="InterPro" id="IPR000182">
    <property type="entry name" value="GNAT_dom"/>
</dbReference>
<dbReference type="GO" id="GO:0016747">
    <property type="term" value="F:acyltransferase activity, transferring groups other than amino-acyl groups"/>
    <property type="evidence" value="ECO:0007669"/>
    <property type="project" value="InterPro"/>
</dbReference>
<gene>
    <name evidence="2" type="ORF">SAMN04490247_1010</name>
</gene>
<dbReference type="Proteomes" id="UP000199225">
    <property type="component" value="Unassembled WGS sequence"/>
</dbReference>
<dbReference type="PROSITE" id="PS51186">
    <property type="entry name" value="GNAT"/>
    <property type="match status" value="1"/>
</dbReference>
<dbReference type="InterPro" id="IPR051531">
    <property type="entry name" value="N-acetyltransferase"/>
</dbReference>
<evidence type="ECO:0000313" key="3">
    <source>
        <dbReference type="Proteomes" id="UP000199225"/>
    </source>
</evidence>
<protein>
    <submittedName>
        <fullName evidence="2">Ribosomal-protein-alanine N-acetyltransferase</fullName>
    </submittedName>
</protein>
<dbReference type="SUPFAM" id="SSF55729">
    <property type="entry name" value="Acyl-CoA N-acyltransferases (Nat)"/>
    <property type="match status" value="1"/>
</dbReference>
<reference evidence="3" key="1">
    <citation type="submission" date="2016-10" db="EMBL/GenBank/DDBJ databases">
        <authorList>
            <person name="Varghese N."/>
            <person name="Submissions S."/>
        </authorList>
    </citation>
    <scope>NUCLEOTIDE SEQUENCE [LARGE SCALE GENOMIC DNA]</scope>
    <source>
        <strain evidence="3">DSM 4771</strain>
    </source>
</reference>
<evidence type="ECO:0000259" key="1">
    <source>
        <dbReference type="PROSITE" id="PS51186"/>
    </source>
</evidence>
<organism evidence="2 3">
    <name type="scientific">Salimicrobium halophilum</name>
    <dbReference type="NCBI Taxonomy" id="86666"/>
    <lineage>
        <taxon>Bacteria</taxon>
        <taxon>Bacillati</taxon>
        <taxon>Bacillota</taxon>
        <taxon>Bacilli</taxon>
        <taxon>Bacillales</taxon>
        <taxon>Bacillaceae</taxon>
        <taxon>Salimicrobium</taxon>
    </lineage>
</organism>
<dbReference type="InterPro" id="IPR016181">
    <property type="entry name" value="Acyl_CoA_acyltransferase"/>
</dbReference>
<dbReference type="PANTHER" id="PTHR43792">
    <property type="entry name" value="GNAT FAMILY, PUTATIVE (AFU_ORTHOLOGUE AFUA_3G00765)-RELATED-RELATED"/>
    <property type="match status" value="1"/>
</dbReference>
<evidence type="ECO:0000313" key="2">
    <source>
        <dbReference type="EMBL" id="SDJ15902.1"/>
    </source>
</evidence>
<dbReference type="AlphaFoldDB" id="A0A1G8RG14"/>
<sequence length="151" mass="17567">MSQSDFEEVKNLYTDENVRRFLGGPRRTFTLDEFADDVDAEQSWHWTVRKAGTNEFIGMISLATHHSGKDTEVSYQFLPKWWKKGYAKETVARVVTFAFEDLNLERVVAETQTANRPSCLLLERLGMEVIDNYERFGADQSLYSISDNRHF</sequence>
<dbReference type="EMBL" id="FNEV01000002">
    <property type="protein sequence ID" value="SDJ15902.1"/>
    <property type="molecule type" value="Genomic_DNA"/>
</dbReference>
<accession>A0A1G8RG14</accession>
<name>A0A1G8RG14_9BACI</name>
<feature type="domain" description="N-acetyltransferase" evidence="1">
    <location>
        <begin position="1"/>
        <end position="149"/>
    </location>
</feature>
<proteinExistence type="predicted"/>
<keyword evidence="3" id="KW-1185">Reference proteome</keyword>
<dbReference type="Gene3D" id="3.40.630.30">
    <property type="match status" value="1"/>
</dbReference>
<dbReference type="Pfam" id="PF13302">
    <property type="entry name" value="Acetyltransf_3"/>
    <property type="match status" value="1"/>
</dbReference>
<keyword evidence="2" id="KW-0808">Transferase</keyword>